<name>A0AA38WL75_9ASTR</name>
<proteinExistence type="predicted"/>
<evidence type="ECO:0000313" key="3">
    <source>
        <dbReference type="EMBL" id="KAJ9556490.1"/>
    </source>
</evidence>
<evidence type="ECO:0000313" key="4">
    <source>
        <dbReference type="Proteomes" id="UP001172457"/>
    </source>
</evidence>
<gene>
    <name evidence="3" type="ORF">OSB04_011104</name>
</gene>
<feature type="coiled-coil region" evidence="1">
    <location>
        <begin position="65"/>
        <end position="99"/>
    </location>
</feature>
<accession>A0AA38WL75</accession>
<sequence length="100" mass="11479">MTLGCADLRSSNDVIIRGRKYTLHSFSPDHGFVPPGFPDKRNPPESSQEESSEATFAFPAKLIQVEKMGRKRKEEEEEILKMEIQVQKMEGKKKKKKKKS</sequence>
<organism evidence="3 4">
    <name type="scientific">Centaurea solstitialis</name>
    <name type="common">yellow star-thistle</name>
    <dbReference type="NCBI Taxonomy" id="347529"/>
    <lineage>
        <taxon>Eukaryota</taxon>
        <taxon>Viridiplantae</taxon>
        <taxon>Streptophyta</taxon>
        <taxon>Embryophyta</taxon>
        <taxon>Tracheophyta</taxon>
        <taxon>Spermatophyta</taxon>
        <taxon>Magnoliopsida</taxon>
        <taxon>eudicotyledons</taxon>
        <taxon>Gunneridae</taxon>
        <taxon>Pentapetalae</taxon>
        <taxon>asterids</taxon>
        <taxon>campanulids</taxon>
        <taxon>Asterales</taxon>
        <taxon>Asteraceae</taxon>
        <taxon>Carduoideae</taxon>
        <taxon>Cardueae</taxon>
        <taxon>Centaureinae</taxon>
        <taxon>Centaurea</taxon>
    </lineage>
</organism>
<keyword evidence="1" id="KW-0175">Coiled coil</keyword>
<comment type="caution">
    <text evidence="3">The sequence shown here is derived from an EMBL/GenBank/DDBJ whole genome shotgun (WGS) entry which is preliminary data.</text>
</comment>
<keyword evidence="4" id="KW-1185">Reference proteome</keyword>
<protein>
    <submittedName>
        <fullName evidence="3">Uncharacterized protein</fullName>
    </submittedName>
</protein>
<dbReference type="AlphaFoldDB" id="A0AA38WL75"/>
<feature type="region of interest" description="Disordered" evidence="2">
    <location>
        <begin position="27"/>
        <end position="57"/>
    </location>
</feature>
<evidence type="ECO:0000256" key="2">
    <source>
        <dbReference type="SAM" id="MobiDB-lite"/>
    </source>
</evidence>
<evidence type="ECO:0000256" key="1">
    <source>
        <dbReference type="SAM" id="Coils"/>
    </source>
</evidence>
<reference evidence="3" key="1">
    <citation type="submission" date="2023-03" db="EMBL/GenBank/DDBJ databases">
        <title>Chromosome-scale reference genome and RAD-based genetic map of yellow starthistle (Centaurea solstitialis) reveal putative structural variation and QTLs associated with invader traits.</title>
        <authorList>
            <person name="Reatini B."/>
            <person name="Cang F.A."/>
            <person name="Jiang Q."/>
            <person name="Mckibben M.T.W."/>
            <person name="Barker M.S."/>
            <person name="Rieseberg L.H."/>
            <person name="Dlugosch K.M."/>
        </authorList>
    </citation>
    <scope>NUCLEOTIDE SEQUENCE</scope>
    <source>
        <strain evidence="3">CAN-66</strain>
        <tissue evidence="3">Leaf</tissue>
    </source>
</reference>
<dbReference type="EMBL" id="JARYMX010000003">
    <property type="protein sequence ID" value="KAJ9556490.1"/>
    <property type="molecule type" value="Genomic_DNA"/>
</dbReference>
<dbReference type="Proteomes" id="UP001172457">
    <property type="component" value="Chromosome 3"/>
</dbReference>